<evidence type="ECO:0000313" key="2">
    <source>
        <dbReference type="Proteomes" id="UP000694429"/>
    </source>
</evidence>
<reference evidence="1" key="1">
    <citation type="submission" date="2019-03" db="EMBL/GenBank/DDBJ databases">
        <authorList>
            <person name="Warren W.C."/>
            <person name="Johnson G.S."/>
        </authorList>
    </citation>
    <scope>NUCLEOTIDE SEQUENCE [LARGE SCALE GENOMIC DNA]</scope>
    <source>
        <strain evidence="1">Basenji</strain>
    </source>
</reference>
<protein>
    <submittedName>
        <fullName evidence="1">Uncharacterized protein</fullName>
    </submittedName>
</protein>
<evidence type="ECO:0000313" key="1">
    <source>
        <dbReference type="Ensembl" id="ENSCAFP00030030066.1"/>
    </source>
</evidence>
<organism evidence="1 2">
    <name type="scientific">Canis lupus familiaris</name>
    <name type="common">Dog</name>
    <name type="synonym">Canis familiaris</name>
    <dbReference type="NCBI Taxonomy" id="9615"/>
    <lineage>
        <taxon>Eukaryota</taxon>
        <taxon>Metazoa</taxon>
        <taxon>Chordata</taxon>
        <taxon>Craniata</taxon>
        <taxon>Vertebrata</taxon>
        <taxon>Euteleostomi</taxon>
        <taxon>Mammalia</taxon>
        <taxon>Eutheria</taxon>
        <taxon>Laurasiatheria</taxon>
        <taxon>Carnivora</taxon>
        <taxon>Caniformia</taxon>
        <taxon>Canidae</taxon>
        <taxon>Canis</taxon>
    </lineage>
</organism>
<reference evidence="1" key="2">
    <citation type="submission" date="2025-08" db="UniProtKB">
        <authorList>
            <consortium name="Ensembl"/>
        </authorList>
    </citation>
    <scope>IDENTIFICATION</scope>
</reference>
<dbReference type="Ensembl" id="ENSCAFT00030034479.1">
    <property type="protein sequence ID" value="ENSCAFP00030030066.1"/>
    <property type="gene ID" value="ENSCAFG00030018733.1"/>
</dbReference>
<proteinExistence type="predicted"/>
<dbReference type="AlphaFoldDB" id="A0A8C0NP16"/>
<name>A0A8C0NP16_CANLF</name>
<sequence>MDKDVLTTLKILIIGESGMGLLLRFTDDTFNPELAAAIGQDMDELSDFTLEDLEITTEYKDQTSGAYQSQRLSASELQDTGDLLSINPSFNDLIYQLDLNKVRGCRKEEKEGSCCARNP</sequence>
<dbReference type="Proteomes" id="UP000694429">
    <property type="component" value="Chromosome 31"/>
</dbReference>
<accession>A0A8C0NP16</accession>